<accession>S8F372</accession>
<dbReference type="Proteomes" id="UP000015241">
    <property type="component" value="Unassembled WGS sequence"/>
</dbReference>
<evidence type="ECO:0000259" key="3">
    <source>
        <dbReference type="PROSITE" id="PS51253"/>
    </source>
</evidence>
<keyword evidence="1" id="KW-0238">DNA-binding</keyword>
<organism evidence="4 5">
    <name type="scientific">Fomitopsis schrenkii</name>
    <name type="common">Brown rot fungus</name>
    <dbReference type="NCBI Taxonomy" id="2126942"/>
    <lineage>
        <taxon>Eukaryota</taxon>
        <taxon>Fungi</taxon>
        <taxon>Dikarya</taxon>
        <taxon>Basidiomycota</taxon>
        <taxon>Agaricomycotina</taxon>
        <taxon>Agaricomycetes</taxon>
        <taxon>Polyporales</taxon>
        <taxon>Fomitopsis</taxon>
    </lineage>
</organism>
<reference evidence="4 5" key="1">
    <citation type="journal article" date="2012" name="Science">
        <title>The Paleozoic origin of enzymatic lignin decomposition reconstructed from 31 fungal genomes.</title>
        <authorList>
            <person name="Floudas D."/>
            <person name="Binder M."/>
            <person name="Riley R."/>
            <person name="Barry K."/>
            <person name="Blanchette R.A."/>
            <person name="Henrissat B."/>
            <person name="Martinez A.T."/>
            <person name="Otillar R."/>
            <person name="Spatafora J.W."/>
            <person name="Yadav J.S."/>
            <person name="Aerts A."/>
            <person name="Benoit I."/>
            <person name="Boyd A."/>
            <person name="Carlson A."/>
            <person name="Copeland A."/>
            <person name="Coutinho P.M."/>
            <person name="de Vries R.P."/>
            <person name="Ferreira P."/>
            <person name="Findley K."/>
            <person name="Foster B."/>
            <person name="Gaskell J."/>
            <person name="Glotzer D."/>
            <person name="Gorecki P."/>
            <person name="Heitman J."/>
            <person name="Hesse C."/>
            <person name="Hori C."/>
            <person name="Igarashi K."/>
            <person name="Jurgens J.A."/>
            <person name="Kallen N."/>
            <person name="Kersten P."/>
            <person name="Kohler A."/>
            <person name="Kuees U."/>
            <person name="Kumar T.K.A."/>
            <person name="Kuo A."/>
            <person name="LaButti K."/>
            <person name="Larrondo L.F."/>
            <person name="Lindquist E."/>
            <person name="Ling A."/>
            <person name="Lombard V."/>
            <person name="Lucas S."/>
            <person name="Lundell T."/>
            <person name="Martin R."/>
            <person name="McLaughlin D.J."/>
            <person name="Morgenstern I."/>
            <person name="Morin E."/>
            <person name="Murat C."/>
            <person name="Nagy L.G."/>
            <person name="Nolan M."/>
            <person name="Ohm R.A."/>
            <person name="Patyshakuliyeva A."/>
            <person name="Rokas A."/>
            <person name="Ruiz-Duenas F.J."/>
            <person name="Sabat G."/>
            <person name="Salamov A."/>
            <person name="Samejima M."/>
            <person name="Schmutz J."/>
            <person name="Slot J.C."/>
            <person name="St John F."/>
            <person name="Stenlid J."/>
            <person name="Sun H."/>
            <person name="Sun S."/>
            <person name="Syed K."/>
            <person name="Tsang A."/>
            <person name="Wiebenga A."/>
            <person name="Young D."/>
            <person name="Pisabarro A."/>
            <person name="Eastwood D.C."/>
            <person name="Martin F."/>
            <person name="Cullen D."/>
            <person name="Grigoriev I.V."/>
            <person name="Hibbett D.S."/>
        </authorList>
    </citation>
    <scope>NUCLEOTIDE SEQUENCE</scope>
    <source>
        <strain evidence="5">FP-58527</strain>
    </source>
</reference>
<dbReference type="Gene3D" id="1.10.10.60">
    <property type="entry name" value="Homeodomain-like"/>
    <property type="match status" value="2"/>
</dbReference>
<dbReference type="SMART" id="SM00674">
    <property type="entry name" value="CENPB"/>
    <property type="match status" value="1"/>
</dbReference>
<evidence type="ECO:0000313" key="4">
    <source>
        <dbReference type="EMBL" id="EPS93389.1"/>
    </source>
</evidence>
<proteinExistence type="predicted"/>
<dbReference type="EMBL" id="KE504279">
    <property type="protein sequence ID" value="EPS93389.1"/>
    <property type="molecule type" value="Genomic_DNA"/>
</dbReference>
<sequence length="280" mass="30793">MSHPNPPRDTAGGQSHETDGVRRRRAFSFADKKRICEAAMANPRLGCTELANHLGINKYVPTSITRRRKLLYEPIEADLASWLRRQLDRGYHVGFAAIRAEALRLVAALNASNGTQGTSTREFKCSKKWIHHFRARHGFKDEYTVGPARRRPIGTTGAATKVEDADDDYAFSDEEEDDDDDDDDDAYIEHPKAPALHSTRQAYYPQDRRSAGAGPTPSQAPAPNVGSLAVFGLSPRAAESVRRASGHADYSSSPSRMTFPESHSRGNSGSAHHTSPGRAR</sequence>
<dbReference type="SUPFAM" id="SSF46689">
    <property type="entry name" value="Homeodomain-like"/>
    <property type="match status" value="1"/>
</dbReference>
<evidence type="ECO:0000256" key="1">
    <source>
        <dbReference type="ARBA" id="ARBA00023125"/>
    </source>
</evidence>
<name>S8F372_FOMSC</name>
<dbReference type="AlphaFoldDB" id="S8F372"/>
<keyword evidence="5" id="KW-1185">Reference proteome</keyword>
<dbReference type="InterPro" id="IPR009057">
    <property type="entry name" value="Homeodomain-like_sf"/>
</dbReference>
<feature type="domain" description="HTH CENPB-type" evidence="3">
    <location>
        <begin position="63"/>
        <end position="143"/>
    </location>
</feature>
<dbReference type="InterPro" id="IPR006600">
    <property type="entry name" value="HTH_CenpB_DNA-bd_dom"/>
</dbReference>
<gene>
    <name evidence="4" type="ORF">FOMPIDRAFT_1020601</name>
</gene>
<dbReference type="GO" id="GO:0003677">
    <property type="term" value="F:DNA binding"/>
    <property type="evidence" value="ECO:0007669"/>
    <property type="project" value="UniProtKB-KW"/>
</dbReference>
<feature type="compositionally biased region" description="Acidic residues" evidence="2">
    <location>
        <begin position="164"/>
        <end position="186"/>
    </location>
</feature>
<feature type="region of interest" description="Disordered" evidence="2">
    <location>
        <begin position="146"/>
        <end position="280"/>
    </location>
</feature>
<evidence type="ECO:0000256" key="2">
    <source>
        <dbReference type="SAM" id="MobiDB-lite"/>
    </source>
</evidence>
<feature type="region of interest" description="Disordered" evidence="2">
    <location>
        <begin position="1"/>
        <end position="23"/>
    </location>
</feature>
<protein>
    <recommendedName>
        <fullName evidence="3">HTH CENPB-type domain-containing protein</fullName>
    </recommendedName>
</protein>
<dbReference type="PROSITE" id="PS51253">
    <property type="entry name" value="HTH_CENPB"/>
    <property type="match status" value="1"/>
</dbReference>
<evidence type="ECO:0000313" key="5">
    <source>
        <dbReference type="Proteomes" id="UP000015241"/>
    </source>
</evidence>
<dbReference type="HOGENOM" id="CLU_927603_0_0_1"/>
<dbReference type="InParanoid" id="S8F372"/>
<dbReference type="Pfam" id="PF03221">
    <property type="entry name" value="HTH_Tnp_Tc5"/>
    <property type="match status" value="1"/>
</dbReference>